<name>A0ABV6D8R8_9HYPH</name>
<organism evidence="1 2">
    <name type="scientific">Chelativorans intermedius</name>
    <dbReference type="NCBI Taxonomy" id="515947"/>
    <lineage>
        <taxon>Bacteria</taxon>
        <taxon>Pseudomonadati</taxon>
        <taxon>Pseudomonadota</taxon>
        <taxon>Alphaproteobacteria</taxon>
        <taxon>Hyphomicrobiales</taxon>
        <taxon>Phyllobacteriaceae</taxon>
        <taxon>Chelativorans</taxon>
    </lineage>
</organism>
<comment type="caution">
    <text evidence="1">The sequence shown here is derived from an EMBL/GenBank/DDBJ whole genome shotgun (WGS) entry which is preliminary data.</text>
</comment>
<sequence>MIRQPHSAAREVIVARAIRDVVNELRLIELADYVAFIRLESMASIADIVESAAELYFLPGTLRFGRGCEAHVGWTETPWIALDLELRPRGATVYFTLSLGPQQAAVELNYVAFDRPFDDPEDNSAFLEAALADARIRKTMPDCTVE</sequence>
<dbReference type="Proteomes" id="UP001589755">
    <property type="component" value="Unassembled WGS sequence"/>
</dbReference>
<protein>
    <recommendedName>
        <fullName evidence="3">DUF3806 domain-containing protein</fullName>
    </recommendedName>
</protein>
<reference evidence="1 2" key="1">
    <citation type="submission" date="2024-09" db="EMBL/GenBank/DDBJ databases">
        <authorList>
            <person name="Sun Q."/>
            <person name="Mori K."/>
        </authorList>
    </citation>
    <scope>NUCLEOTIDE SEQUENCE [LARGE SCALE GENOMIC DNA]</scope>
    <source>
        <strain evidence="1 2">CCM 8543</strain>
    </source>
</reference>
<evidence type="ECO:0008006" key="3">
    <source>
        <dbReference type="Google" id="ProtNLM"/>
    </source>
</evidence>
<evidence type="ECO:0000313" key="1">
    <source>
        <dbReference type="EMBL" id="MFC0209030.1"/>
    </source>
</evidence>
<dbReference type="RefSeq" id="WP_261519418.1">
    <property type="nucleotide sequence ID" value="NZ_JAODNW010000003.1"/>
</dbReference>
<proteinExistence type="predicted"/>
<evidence type="ECO:0000313" key="2">
    <source>
        <dbReference type="Proteomes" id="UP001589755"/>
    </source>
</evidence>
<accession>A0ABV6D8R8</accession>
<keyword evidence="2" id="KW-1185">Reference proteome</keyword>
<dbReference type="EMBL" id="JBHLXD010000017">
    <property type="protein sequence ID" value="MFC0209030.1"/>
    <property type="molecule type" value="Genomic_DNA"/>
</dbReference>
<gene>
    <name evidence="1" type="ORF">ACFFJ2_11545</name>
</gene>